<sequence>MKPNKLTPNTNLRWESSRMILPEWRQKWLERQAEHVKEAPPMLDEQLFAEYGEHLQQSLATGNPVDVTYWDSGHFYTFSGAVTAITKQQKTIRLASANDRLDVPLEHIKAVTRPGSSEV</sequence>
<gene>
    <name evidence="1" type="ORF">SAMN05444126_13015</name>
</gene>
<comment type="caution">
    <text evidence="1">The sequence shown here is derived from an EMBL/GenBank/DDBJ whole genome shotgun (WGS) entry which is preliminary data.</text>
</comment>
<organism evidence="1 2">
    <name type="scientific">Salisediminibacterium halotolerans</name>
    <dbReference type="NCBI Taxonomy" id="517425"/>
    <lineage>
        <taxon>Bacteria</taxon>
        <taxon>Bacillati</taxon>
        <taxon>Bacillota</taxon>
        <taxon>Bacilli</taxon>
        <taxon>Bacillales</taxon>
        <taxon>Bacillaceae</taxon>
        <taxon>Salisediminibacterium</taxon>
    </lineage>
</organism>
<dbReference type="Pfam" id="PF08863">
    <property type="entry name" value="YolD"/>
    <property type="match status" value="1"/>
</dbReference>
<accession>A0A1H9W9U3</accession>
<dbReference type="Proteomes" id="UP000199318">
    <property type="component" value="Unassembled WGS sequence"/>
</dbReference>
<dbReference type="InterPro" id="IPR014962">
    <property type="entry name" value="YolD"/>
</dbReference>
<proteinExistence type="predicted"/>
<dbReference type="OrthoDB" id="2376882at2"/>
<protein>
    <submittedName>
        <fullName evidence="1">YolD-like protein</fullName>
    </submittedName>
</protein>
<keyword evidence="2" id="KW-1185">Reference proteome</keyword>
<dbReference type="RefSeq" id="WP_093074534.1">
    <property type="nucleotide sequence ID" value="NZ_FOGV01000030.1"/>
</dbReference>
<dbReference type="EMBL" id="FOGV01000030">
    <property type="protein sequence ID" value="SES30615.1"/>
    <property type="molecule type" value="Genomic_DNA"/>
</dbReference>
<evidence type="ECO:0000313" key="1">
    <source>
        <dbReference type="EMBL" id="SES30615.1"/>
    </source>
</evidence>
<name>A0A1H9W9U3_9BACI</name>
<dbReference type="AlphaFoldDB" id="A0A1H9W9U3"/>
<evidence type="ECO:0000313" key="2">
    <source>
        <dbReference type="Proteomes" id="UP000199318"/>
    </source>
</evidence>
<reference evidence="2" key="1">
    <citation type="submission" date="2016-10" db="EMBL/GenBank/DDBJ databases">
        <authorList>
            <person name="de Groot N.N."/>
        </authorList>
    </citation>
    <scope>NUCLEOTIDE SEQUENCE [LARGE SCALE GENOMIC DNA]</scope>
    <source>
        <strain evidence="2">10nlg</strain>
    </source>
</reference>